<dbReference type="AlphaFoldDB" id="A0A0M1P3K1"/>
<dbReference type="InterPro" id="IPR000182">
    <property type="entry name" value="GNAT_dom"/>
</dbReference>
<dbReference type="Pfam" id="PF14542">
    <property type="entry name" value="Acetyltransf_CG"/>
    <property type="match status" value="1"/>
</dbReference>
<accession>A0A0M1P3K1</accession>
<dbReference type="PATRIC" id="fig|1705565.3.peg.3229"/>
<dbReference type="InterPro" id="IPR045057">
    <property type="entry name" value="Gcn5-rel_NAT"/>
</dbReference>
<evidence type="ECO:0000313" key="3">
    <source>
        <dbReference type="EMBL" id="KOR88865.1"/>
    </source>
</evidence>
<dbReference type="InterPro" id="IPR016181">
    <property type="entry name" value="Acyl_CoA_acyltransferase"/>
</dbReference>
<organism evidence="3 4">
    <name type="scientific">Paenibacillus solani</name>
    <dbReference type="NCBI Taxonomy" id="1705565"/>
    <lineage>
        <taxon>Bacteria</taxon>
        <taxon>Bacillati</taxon>
        <taxon>Bacillota</taxon>
        <taxon>Bacilli</taxon>
        <taxon>Bacillales</taxon>
        <taxon>Paenibacillaceae</taxon>
        <taxon>Paenibacillus</taxon>
    </lineage>
</organism>
<keyword evidence="3" id="KW-0808">Transferase</keyword>
<dbReference type="PANTHER" id="PTHR31435">
    <property type="entry name" value="PROTEIN NATD1"/>
    <property type="match status" value="1"/>
</dbReference>
<proteinExistence type="predicted"/>
<gene>
    <name evidence="3" type="ORF">AM231_06615</name>
</gene>
<evidence type="ECO:0000313" key="4">
    <source>
        <dbReference type="Proteomes" id="UP000036932"/>
    </source>
</evidence>
<evidence type="ECO:0000259" key="1">
    <source>
        <dbReference type="PROSITE" id="PS51186"/>
    </source>
</evidence>
<dbReference type="InterPro" id="IPR031165">
    <property type="entry name" value="GNAT_YJDJ"/>
</dbReference>
<dbReference type="Proteomes" id="UP000036932">
    <property type="component" value="Unassembled WGS sequence"/>
</dbReference>
<evidence type="ECO:0000259" key="2">
    <source>
        <dbReference type="PROSITE" id="PS51729"/>
    </source>
</evidence>
<dbReference type="CDD" id="cd04301">
    <property type="entry name" value="NAT_SF"/>
    <property type="match status" value="1"/>
</dbReference>
<dbReference type="PROSITE" id="PS51186">
    <property type="entry name" value="GNAT"/>
    <property type="match status" value="1"/>
</dbReference>
<dbReference type="PANTHER" id="PTHR31435:SF10">
    <property type="entry name" value="BSR4717 PROTEIN"/>
    <property type="match status" value="1"/>
</dbReference>
<comment type="caution">
    <text evidence="3">The sequence shown here is derived from an EMBL/GenBank/DDBJ whole genome shotgun (WGS) entry which is preliminary data.</text>
</comment>
<dbReference type="RefSeq" id="WP_054401773.1">
    <property type="nucleotide sequence ID" value="NZ_LIUT01000001.1"/>
</dbReference>
<dbReference type="SUPFAM" id="SSF55729">
    <property type="entry name" value="Acyl-CoA N-acyltransferases (Nat)"/>
    <property type="match status" value="1"/>
</dbReference>
<protein>
    <submittedName>
        <fullName evidence="3">GNAT family acetyltransferase</fullName>
    </submittedName>
</protein>
<feature type="domain" description="N-acetyltransferase" evidence="1">
    <location>
        <begin position="1"/>
        <end position="94"/>
    </location>
</feature>
<sequence>MTHKHNIQARSGGFFIKENGKTAAEITYTPQGDGVISIDHTYISPSLRGQGIAEELVRKVIEYARAEELKIIPACSYAGHYFDNNIEDRALLHS</sequence>
<dbReference type="PROSITE" id="PS51729">
    <property type="entry name" value="GNAT_YJDJ"/>
    <property type="match status" value="1"/>
</dbReference>
<name>A0A0M1P3K1_9BACL</name>
<dbReference type="OrthoDB" id="9793389at2"/>
<feature type="domain" description="N-acetyltransferase" evidence="2">
    <location>
        <begin position="6"/>
        <end position="93"/>
    </location>
</feature>
<dbReference type="EMBL" id="LIUT01000001">
    <property type="protein sequence ID" value="KOR88865.1"/>
    <property type="molecule type" value="Genomic_DNA"/>
</dbReference>
<keyword evidence="4" id="KW-1185">Reference proteome</keyword>
<dbReference type="Gene3D" id="3.40.630.30">
    <property type="match status" value="1"/>
</dbReference>
<reference evidence="4" key="1">
    <citation type="submission" date="2015-08" db="EMBL/GenBank/DDBJ databases">
        <title>Genome sequencing project for genomic taxonomy and phylogenomics of Bacillus-like bacteria.</title>
        <authorList>
            <person name="Liu B."/>
            <person name="Wang J."/>
            <person name="Zhu Y."/>
            <person name="Liu G."/>
            <person name="Chen Q."/>
            <person name="Chen Z."/>
            <person name="Lan J."/>
            <person name="Che J."/>
            <person name="Ge C."/>
            <person name="Shi H."/>
            <person name="Pan Z."/>
            <person name="Liu X."/>
        </authorList>
    </citation>
    <scope>NUCLEOTIDE SEQUENCE [LARGE SCALE GENOMIC DNA]</scope>
    <source>
        <strain evidence="4">FJAT-22460</strain>
    </source>
</reference>
<dbReference type="GO" id="GO:0016747">
    <property type="term" value="F:acyltransferase activity, transferring groups other than amino-acyl groups"/>
    <property type="evidence" value="ECO:0007669"/>
    <property type="project" value="InterPro"/>
</dbReference>